<dbReference type="EMBL" id="OU015567">
    <property type="protein sequence ID" value="CAG5110079.1"/>
    <property type="molecule type" value="Genomic_DNA"/>
</dbReference>
<evidence type="ECO:0000313" key="8">
    <source>
        <dbReference type="Proteomes" id="UP001158576"/>
    </source>
</evidence>
<dbReference type="PANTHER" id="PTHR10543:SF24">
    <property type="entry name" value="CAROTENOID ISOMEROOXYGENASE"/>
    <property type="match status" value="1"/>
</dbReference>
<keyword evidence="8" id="KW-1185">Reference proteome</keyword>
<keyword evidence="3" id="KW-0479">Metal-binding</keyword>
<evidence type="ECO:0000256" key="2">
    <source>
        <dbReference type="ARBA" id="ARBA00006787"/>
    </source>
</evidence>
<feature type="chain" id="PRO_5045630066" evidence="6">
    <location>
        <begin position="20"/>
        <end position="599"/>
    </location>
</feature>
<evidence type="ECO:0000256" key="3">
    <source>
        <dbReference type="ARBA" id="ARBA00022723"/>
    </source>
</evidence>
<dbReference type="InterPro" id="IPR004294">
    <property type="entry name" value="Carotenoid_Oase"/>
</dbReference>
<keyword evidence="6" id="KW-0732">Signal</keyword>
<evidence type="ECO:0000313" key="7">
    <source>
        <dbReference type="EMBL" id="CAG5110079.1"/>
    </source>
</evidence>
<comment type="cofactor">
    <cofactor evidence="1">
        <name>Fe(2+)</name>
        <dbReference type="ChEBI" id="CHEBI:29033"/>
    </cofactor>
</comment>
<evidence type="ECO:0000256" key="6">
    <source>
        <dbReference type="SAM" id="SignalP"/>
    </source>
</evidence>
<dbReference type="Proteomes" id="UP001158576">
    <property type="component" value="Chromosome 2"/>
</dbReference>
<organism evidence="7 8">
    <name type="scientific">Oikopleura dioica</name>
    <name type="common">Tunicate</name>
    <dbReference type="NCBI Taxonomy" id="34765"/>
    <lineage>
        <taxon>Eukaryota</taxon>
        <taxon>Metazoa</taxon>
        <taxon>Chordata</taxon>
        <taxon>Tunicata</taxon>
        <taxon>Appendicularia</taxon>
        <taxon>Copelata</taxon>
        <taxon>Oikopleuridae</taxon>
        <taxon>Oikopleura</taxon>
    </lineage>
</organism>
<feature type="signal peptide" evidence="6">
    <location>
        <begin position="1"/>
        <end position="19"/>
    </location>
</feature>
<protein>
    <submittedName>
        <fullName evidence="7">Oidioi.mRNA.OKI2018_I69.chr2.g4522.t1.cds</fullName>
    </submittedName>
</protein>
<dbReference type="Pfam" id="PF03055">
    <property type="entry name" value="RPE65"/>
    <property type="match status" value="1"/>
</dbReference>
<keyword evidence="5" id="KW-0408">Iron</keyword>
<proteinExistence type="inferred from homology"/>
<comment type="similarity">
    <text evidence="2">Belongs to the carotenoid oxygenase family.</text>
</comment>
<keyword evidence="4" id="KW-0560">Oxidoreductase</keyword>
<reference evidence="7 8" key="1">
    <citation type="submission" date="2021-04" db="EMBL/GenBank/DDBJ databases">
        <authorList>
            <person name="Bliznina A."/>
        </authorList>
    </citation>
    <scope>NUCLEOTIDE SEQUENCE [LARGE SCALE GENOMIC DNA]</scope>
</reference>
<sequence length="599" mass="68742">MALKFLLFVFLDFKGNTFAFEPEAIKDDITGFMEFSPYGLENVLKTTEDSEEIELEGEFESETTQALFAELIDGVIYRNGPGKFEFGNTSFGHIFDPSAILSATRIRDGKVFFRQRFVQSSNFKNNTENSRIIKPEVGTYAEPDDITTDKNGNAYGRREVFKNRRKFLFEEGLSTDNTVVNVMHVAGHLMSLTDSSYRHLHDFETLETKDRIDINYSPNIPHGIFCMTTSSHPVLDKETGDLWDMAGCLDFMTNEYNIPKIHIHPIVWRGVGHPKSQYPTPWTKEQILSSIEFGPAIDSPKWPDHPSAMPYFHSLARAGKYLILPVGGTVLDMIPMLKNGIRKKKPMIESLMFLNTSPARFLIFDREKMEWESVQPLAQAFSHFHVVNSFIDEQDQLNIDIIEANPNVMQALELDNLKTTKNEYLEIWSSIIPSGKPVRFILGKRREEFLQWADVVQSPGITPSLNFPCFENGGIDFPVLNPLHYGKDYKHYWTCGFGELLSDRIYYVNMETGERKIYRVPNYHFSEPVFLTPEKDDLSENQGVIASTASPLNPEDRAFIVFLNASTMKEVARFYFPQGFKVPISFHGNYYRREETTIN</sequence>
<accession>A0ABN7SXC4</accession>
<evidence type="ECO:0000256" key="1">
    <source>
        <dbReference type="ARBA" id="ARBA00001954"/>
    </source>
</evidence>
<evidence type="ECO:0000256" key="4">
    <source>
        <dbReference type="ARBA" id="ARBA00023002"/>
    </source>
</evidence>
<evidence type="ECO:0000256" key="5">
    <source>
        <dbReference type="ARBA" id="ARBA00023004"/>
    </source>
</evidence>
<gene>
    <name evidence="7" type="ORF">OKIOD_LOCUS13287</name>
</gene>
<dbReference type="PANTHER" id="PTHR10543">
    <property type="entry name" value="BETA-CAROTENE DIOXYGENASE"/>
    <property type="match status" value="1"/>
</dbReference>
<name>A0ABN7SXC4_OIKDI</name>